<keyword evidence="3" id="KW-1185">Reference proteome</keyword>
<dbReference type="GeneID" id="85496643"/>
<evidence type="ECO:0000313" key="3">
    <source>
        <dbReference type="Proteomes" id="UP001233271"/>
    </source>
</evidence>
<keyword evidence="1" id="KW-0732">Signal</keyword>
<sequence>MILRLLALGFTLLAAAVSVPPHSPMLEFWPRGAWTLSESGNSTVATANSSTPVGMAFTFVGSAFTVDALWDVVSSANVTVDGVAMPVPVNLSSPMEGKLVAGLHSVNVSVVGGVRMAGVTLDGPTDLTQVDFTLDGELAVVDGLTLGGEWVVANGALAPYALAEGQGKTYIAIELPENTVAFELRGLVAPGAGNFTIDIYPSKRPTFEGNTDSEVTDHTTLLYTVTLDRHERYTVNISPTAGAIYLGSWGYALDW</sequence>
<dbReference type="EMBL" id="AP028216">
    <property type="protein sequence ID" value="BEI92773.1"/>
    <property type="molecule type" value="Genomic_DNA"/>
</dbReference>
<dbReference type="Proteomes" id="UP001233271">
    <property type="component" value="Chromosome 5"/>
</dbReference>
<dbReference type="RefSeq" id="XP_060458038.1">
    <property type="nucleotide sequence ID" value="XM_060601556.1"/>
</dbReference>
<name>A0AA48L6G3_9TREE</name>
<protein>
    <submittedName>
        <fullName evidence="2">Uncharacterized protein</fullName>
    </submittedName>
</protein>
<feature type="chain" id="PRO_5041218689" evidence="1">
    <location>
        <begin position="19"/>
        <end position="255"/>
    </location>
</feature>
<proteinExistence type="predicted"/>
<dbReference type="AlphaFoldDB" id="A0AA48L6G3"/>
<feature type="signal peptide" evidence="1">
    <location>
        <begin position="1"/>
        <end position="18"/>
    </location>
</feature>
<gene>
    <name evidence="2" type="ORF">CcaverHIS019_0504010</name>
</gene>
<reference evidence="2" key="1">
    <citation type="journal article" date="2023" name="BMC Genomics">
        <title>Chromosome-level genome assemblies of Cutaneotrichosporon spp. (Trichosporonales, Basidiomycota) reveal imbalanced evolution between nucleotide sequences and chromosome synteny.</title>
        <authorList>
            <person name="Kobayashi Y."/>
            <person name="Kayamori A."/>
            <person name="Aoki K."/>
            <person name="Shiwa Y."/>
            <person name="Matsutani M."/>
            <person name="Fujita N."/>
            <person name="Sugita T."/>
            <person name="Iwasaki W."/>
            <person name="Tanaka N."/>
            <person name="Takashima M."/>
        </authorList>
    </citation>
    <scope>NUCLEOTIDE SEQUENCE</scope>
    <source>
        <strain evidence="2">HIS019</strain>
    </source>
</reference>
<accession>A0AA48L6G3</accession>
<dbReference type="KEGG" id="ccac:CcaHIS019_0504010"/>
<evidence type="ECO:0000256" key="1">
    <source>
        <dbReference type="SAM" id="SignalP"/>
    </source>
</evidence>
<organism evidence="2 3">
    <name type="scientific">Cutaneotrichosporon cavernicola</name>
    <dbReference type="NCBI Taxonomy" id="279322"/>
    <lineage>
        <taxon>Eukaryota</taxon>
        <taxon>Fungi</taxon>
        <taxon>Dikarya</taxon>
        <taxon>Basidiomycota</taxon>
        <taxon>Agaricomycotina</taxon>
        <taxon>Tremellomycetes</taxon>
        <taxon>Trichosporonales</taxon>
        <taxon>Trichosporonaceae</taxon>
        <taxon>Cutaneotrichosporon</taxon>
    </lineage>
</organism>
<evidence type="ECO:0000313" key="2">
    <source>
        <dbReference type="EMBL" id="BEI92773.1"/>
    </source>
</evidence>